<dbReference type="SUPFAM" id="SSF51197">
    <property type="entry name" value="Clavaminate synthase-like"/>
    <property type="match status" value="1"/>
</dbReference>
<evidence type="ECO:0000256" key="1">
    <source>
        <dbReference type="ARBA" id="ARBA00005896"/>
    </source>
</evidence>
<feature type="domain" description="TauD/TfdA-like" evidence="7">
    <location>
        <begin position="39"/>
        <end position="321"/>
    </location>
</feature>
<name>A0A0J0XRT2_9TREE</name>
<feature type="region of interest" description="Disordered" evidence="6">
    <location>
        <begin position="332"/>
        <end position="357"/>
    </location>
</feature>
<dbReference type="RefSeq" id="XP_018280276.1">
    <property type="nucleotide sequence ID" value="XM_018420292.1"/>
</dbReference>
<protein>
    <submittedName>
        <fullName evidence="8">Putative taurine dioxygenase</fullName>
    </submittedName>
</protein>
<sequence length="357" mass="39290">MAPVAVENVPTAPAVESLKAQLAATSLVDLRAYPHIDNTPGIGTEFHAGGLQIGDVLADPAKIKALGRLVSERGVVFFRDADITPEQQKVLVQALGEAGGKPASSGLHVHPLTLPGQVDGDEISVISNKFVFGEKFKREDGDIRNRRWGKDQWHSDITFENVPSDYASLVIRTLPKVGGDTLWASAYDAYDRLSEPLQRLLEGLTAQHSGESFLRINAVYGGKPVREPRGSPDNVGQDLLTVHPVIRTNPVTGWKGLFVNKGFTKRIVELTAPESDALLDFLFDHISANHDIQVRFRWEKNSLAIWDNRSTFHAATADLDGILREGTRSVSLGERPYYDPKSKSRREDLEAREKSGN</sequence>
<keyword evidence="3 8" id="KW-0223">Dioxygenase</keyword>
<dbReference type="InterPro" id="IPR003819">
    <property type="entry name" value="TauD/TfdA-like"/>
</dbReference>
<evidence type="ECO:0000256" key="5">
    <source>
        <dbReference type="ARBA" id="ARBA00023004"/>
    </source>
</evidence>
<dbReference type="GO" id="GO:0016706">
    <property type="term" value="F:2-oxoglutarate-dependent dioxygenase activity"/>
    <property type="evidence" value="ECO:0007669"/>
    <property type="project" value="TreeGrafter"/>
</dbReference>
<feature type="compositionally biased region" description="Basic and acidic residues" evidence="6">
    <location>
        <begin position="336"/>
        <end position="357"/>
    </location>
</feature>
<keyword evidence="5" id="KW-0408">Iron</keyword>
<evidence type="ECO:0000256" key="3">
    <source>
        <dbReference type="ARBA" id="ARBA00022964"/>
    </source>
</evidence>
<dbReference type="OrthoDB" id="10257314at2759"/>
<dbReference type="PANTHER" id="PTHR30468">
    <property type="entry name" value="ALPHA-KETOGLUTARATE-DEPENDENT SULFONATE DIOXYGENASE"/>
    <property type="match status" value="1"/>
</dbReference>
<dbReference type="GO" id="GO:0046872">
    <property type="term" value="F:metal ion binding"/>
    <property type="evidence" value="ECO:0007669"/>
    <property type="project" value="UniProtKB-KW"/>
</dbReference>
<evidence type="ECO:0000256" key="2">
    <source>
        <dbReference type="ARBA" id="ARBA00022723"/>
    </source>
</evidence>
<dbReference type="InterPro" id="IPR051323">
    <property type="entry name" value="AtsK-like"/>
</dbReference>
<gene>
    <name evidence="8" type="ORF">CC85DRAFT_243628</name>
</gene>
<reference evidence="8 9" key="1">
    <citation type="submission" date="2015-03" db="EMBL/GenBank/DDBJ databases">
        <title>Genomics and transcriptomics of the oil-accumulating basidiomycete yeast T. oleaginosus allow insights into substrate utilization and the diverse evolutionary trajectories of mating systems in fungi.</title>
        <authorList>
            <consortium name="DOE Joint Genome Institute"/>
            <person name="Kourist R."/>
            <person name="Kracht O."/>
            <person name="Bracharz F."/>
            <person name="Lipzen A."/>
            <person name="Nolan M."/>
            <person name="Ohm R."/>
            <person name="Grigoriev I."/>
            <person name="Sun S."/>
            <person name="Heitman J."/>
            <person name="Bruck T."/>
            <person name="Nowrousian M."/>
        </authorList>
    </citation>
    <scope>NUCLEOTIDE SEQUENCE [LARGE SCALE GENOMIC DNA]</scope>
    <source>
        <strain evidence="8 9">IBC0246</strain>
    </source>
</reference>
<dbReference type="EMBL" id="KQ087192">
    <property type="protein sequence ID" value="KLT43785.1"/>
    <property type="molecule type" value="Genomic_DNA"/>
</dbReference>
<dbReference type="InterPro" id="IPR042098">
    <property type="entry name" value="TauD-like_sf"/>
</dbReference>
<keyword evidence="9" id="KW-1185">Reference proteome</keyword>
<dbReference type="Proteomes" id="UP000053611">
    <property type="component" value="Unassembled WGS sequence"/>
</dbReference>
<dbReference type="PANTHER" id="PTHR30468:SF10">
    <property type="entry name" value="TAUD_TFDA-LIKE DOMAIN-CONTAINING PROTEIN"/>
    <property type="match status" value="1"/>
</dbReference>
<comment type="similarity">
    <text evidence="1">Belongs to the TfdA dioxygenase family.</text>
</comment>
<dbReference type="GeneID" id="28980895"/>
<evidence type="ECO:0000256" key="4">
    <source>
        <dbReference type="ARBA" id="ARBA00023002"/>
    </source>
</evidence>
<organism evidence="8 9">
    <name type="scientific">Cutaneotrichosporon oleaginosum</name>
    <dbReference type="NCBI Taxonomy" id="879819"/>
    <lineage>
        <taxon>Eukaryota</taxon>
        <taxon>Fungi</taxon>
        <taxon>Dikarya</taxon>
        <taxon>Basidiomycota</taxon>
        <taxon>Agaricomycotina</taxon>
        <taxon>Tremellomycetes</taxon>
        <taxon>Trichosporonales</taxon>
        <taxon>Trichosporonaceae</taxon>
        <taxon>Cutaneotrichosporon</taxon>
    </lineage>
</organism>
<dbReference type="Gene3D" id="3.60.130.10">
    <property type="entry name" value="Clavaminate synthase-like"/>
    <property type="match status" value="1"/>
</dbReference>
<dbReference type="STRING" id="879819.A0A0J0XRT2"/>
<keyword evidence="4" id="KW-0560">Oxidoreductase</keyword>
<evidence type="ECO:0000313" key="8">
    <source>
        <dbReference type="EMBL" id="KLT43785.1"/>
    </source>
</evidence>
<evidence type="ECO:0000313" key="9">
    <source>
        <dbReference type="Proteomes" id="UP000053611"/>
    </source>
</evidence>
<accession>A0A0J0XRT2</accession>
<proteinExistence type="inferred from homology"/>
<dbReference type="GO" id="GO:0005737">
    <property type="term" value="C:cytoplasm"/>
    <property type="evidence" value="ECO:0007669"/>
    <property type="project" value="TreeGrafter"/>
</dbReference>
<keyword evidence="2" id="KW-0479">Metal-binding</keyword>
<evidence type="ECO:0000259" key="7">
    <source>
        <dbReference type="Pfam" id="PF02668"/>
    </source>
</evidence>
<dbReference type="Pfam" id="PF02668">
    <property type="entry name" value="TauD"/>
    <property type="match status" value="1"/>
</dbReference>
<dbReference type="AlphaFoldDB" id="A0A0J0XRT2"/>
<evidence type="ECO:0000256" key="6">
    <source>
        <dbReference type="SAM" id="MobiDB-lite"/>
    </source>
</evidence>